<keyword evidence="8" id="KW-0067">ATP-binding</keyword>
<dbReference type="STRING" id="1141098.A0A1Y2DAN3"/>
<organism evidence="13 14">
    <name type="scientific">Pseudomassariella vexata</name>
    <dbReference type="NCBI Taxonomy" id="1141098"/>
    <lineage>
        <taxon>Eukaryota</taxon>
        <taxon>Fungi</taxon>
        <taxon>Dikarya</taxon>
        <taxon>Ascomycota</taxon>
        <taxon>Pezizomycotina</taxon>
        <taxon>Sordariomycetes</taxon>
        <taxon>Xylariomycetidae</taxon>
        <taxon>Amphisphaeriales</taxon>
        <taxon>Pseudomassariaceae</taxon>
        <taxon>Pseudomassariella</taxon>
    </lineage>
</organism>
<comment type="pathway">
    <text evidence="2">Polyol metabolism; glycerol fermentation; glycerone phosphate from glycerol (oxidative route): step 2/2.</text>
</comment>
<evidence type="ECO:0000256" key="5">
    <source>
        <dbReference type="ARBA" id="ARBA00022741"/>
    </source>
</evidence>
<keyword evidence="14" id="KW-1185">Reference proteome</keyword>
<keyword evidence="6" id="KW-0418">Kinase</keyword>
<dbReference type="AlphaFoldDB" id="A0A1Y2DAN3"/>
<dbReference type="InterPro" id="IPR004006">
    <property type="entry name" value="DhaK_dom"/>
</dbReference>
<dbReference type="SUPFAM" id="SSF101473">
    <property type="entry name" value="DhaL-like"/>
    <property type="match status" value="1"/>
</dbReference>
<evidence type="ECO:0000256" key="2">
    <source>
        <dbReference type="ARBA" id="ARBA00004778"/>
    </source>
</evidence>
<keyword evidence="5" id="KW-0547">Nucleotide-binding</keyword>
<dbReference type="PROSITE" id="PS51480">
    <property type="entry name" value="DHAL"/>
    <property type="match status" value="1"/>
</dbReference>
<evidence type="ECO:0000256" key="3">
    <source>
        <dbReference type="ARBA" id="ARBA00008757"/>
    </source>
</evidence>
<keyword evidence="7" id="KW-0319">Glycerol metabolism</keyword>
<dbReference type="GO" id="GO:0004371">
    <property type="term" value="F:glycerone kinase activity"/>
    <property type="evidence" value="ECO:0007669"/>
    <property type="project" value="UniProtKB-EC"/>
</dbReference>
<evidence type="ECO:0000256" key="1">
    <source>
        <dbReference type="ARBA" id="ARBA00003264"/>
    </source>
</evidence>
<dbReference type="SUPFAM" id="SSF82549">
    <property type="entry name" value="DAK1/DegV-like"/>
    <property type="match status" value="1"/>
</dbReference>
<feature type="domain" description="DhaK" evidence="12">
    <location>
        <begin position="1"/>
        <end position="191"/>
    </location>
</feature>
<dbReference type="PANTHER" id="PTHR28629">
    <property type="entry name" value="TRIOKINASE/FMN CYCLASE"/>
    <property type="match status" value="1"/>
</dbReference>
<dbReference type="UniPathway" id="UPA00617">
    <property type="reaction ID" value="UER00669"/>
</dbReference>
<keyword evidence="4" id="KW-0808">Transferase</keyword>
<dbReference type="GO" id="GO:0050354">
    <property type="term" value="F:triokinase activity"/>
    <property type="evidence" value="ECO:0007669"/>
    <property type="project" value="UniProtKB-EC"/>
</dbReference>
<feature type="domain" description="DhaL" evidence="11">
    <location>
        <begin position="225"/>
        <end position="426"/>
    </location>
</feature>
<comment type="catalytic activity">
    <reaction evidence="9">
        <text>D-glyceraldehyde + ATP = D-glyceraldehyde 3-phosphate + ADP + H(+)</text>
        <dbReference type="Rhea" id="RHEA:13941"/>
        <dbReference type="ChEBI" id="CHEBI:15378"/>
        <dbReference type="ChEBI" id="CHEBI:17378"/>
        <dbReference type="ChEBI" id="CHEBI:30616"/>
        <dbReference type="ChEBI" id="CHEBI:59776"/>
        <dbReference type="ChEBI" id="CHEBI:456216"/>
        <dbReference type="EC" id="2.7.1.28"/>
    </reaction>
</comment>
<evidence type="ECO:0000256" key="4">
    <source>
        <dbReference type="ARBA" id="ARBA00022679"/>
    </source>
</evidence>
<evidence type="ECO:0000256" key="8">
    <source>
        <dbReference type="ARBA" id="ARBA00022840"/>
    </source>
</evidence>
<protein>
    <submittedName>
        <fullName evidence="13">Dhal domain-containing protein</fullName>
    </submittedName>
</protein>
<dbReference type="Gene3D" id="3.30.1180.20">
    <property type="entry name" value="Dihydroxyacetone kinase, domain 2"/>
    <property type="match status" value="1"/>
</dbReference>
<evidence type="ECO:0000313" key="14">
    <source>
        <dbReference type="Proteomes" id="UP000193689"/>
    </source>
</evidence>
<reference evidence="13 14" key="1">
    <citation type="submission" date="2016-07" db="EMBL/GenBank/DDBJ databases">
        <title>Pervasive Adenine N6-methylation of Active Genes in Fungi.</title>
        <authorList>
            <consortium name="DOE Joint Genome Institute"/>
            <person name="Mondo S.J."/>
            <person name="Dannebaum R.O."/>
            <person name="Kuo R.C."/>
            <person name="Labutti K."/>
            <person name="Haridas S."/>
            <person name="Kuo A."/>
            <person name="Salamov A."/>
            <person name="Ahrendt S.R."/>
            <person name="Lipzen A."/>
            <person name="Sullivan W."/>
            <person name="Andreopoulos W.B."/>
            <person name="Clum A."/>
            <person name="Lindquist E."/>
            <person name="Daum C."/>
            <person name="Ramamoorthy G.K."/>
            <person name="Gryganskyi A."/>
            <person name="Culley D."/>
            <person name="Magnuson J.K."/>
            <person name="James T.Y."/>
            <person name="O'Malley M.A."/>
            <person name="Stajich J.E."/>
            <person name="Spatafora J.W."/>
            <person name="Visel A."/>
            <person name="Grigoriev I.V."/>
        </authorList>
    </citation>
    <scope>NUCLEOTIDE SEQUENCE [LARGE SCALE GENOMIC DNA]</scope>
    <source>
        <strain evidence="13 14">CBS 129021</strain>
    </source>
</reference>
<dbReference type="GO" id="GO:0019588">
    <property type="term" value="P:anaerobic glycerol catabolic process"/>
    <property type="evidence" value="ECO:0007669"/>
    <property type="project" value="UniProtKB-UniPathway"/>
</dbReference>
<evidence type="ECO:0000256" key="6">
    <source>
        <dbReference type="ARBA" id="ARBA00022777"/>
    </source>
</evidence>
<evidence type="ECO:0000256" key="9">
    <source>
        <dbReference type="ARBA" id="ARBA00047974"/>
    </source>
</evidence>
<proteinExistence type="inferred from homology"/>
<dbReference type="PROSITE" id="PS51481">
    <property type="entry name" value="DHAK"/>
    <property type="match status" value="1"/>
</dbReference>
<dbReference type="InterPro" id="IPR050861">
    <property type="entry name" value="Dihydroxyacetone_Kinase"/>
</dbReference>
<dbReference type="Pfam" id="PF02734">
    <property type="entry name" value="Dak2"/>
    <property type="match status" value="1"/>
</dbReference>
<evidence type="ECO:0000256" key="7">
    <source>
        <dbReference type="ARBA" id="ARBA00022798"/>
    </source>
</evidence>
<gene>
    <name evidence="13" type="ORF">BCR38DRAFT_451066</name>
</gene>
<comment type="catalytic activity">
    <reaction evidence="10">
        <text>dihydroxyacetone + ATP = dihydroxyacetone phosphate + ADP + H(+)</text>
        <dbReference type="Rhea" id="RHEA:15773"/>
        <dbReference type="ChEBI" id="CHEBI:15378"/>
        <dbReference type="ChEBI" id="CHEBI:16016"/>
        <dbReference type="ChEBI" id="CHEBI:30616"/>
        <dbReference type="ChEBI" id="CHEBI:57642"/>
        <dbReference type="ChEBI" id="CHEBI:456216"/>
        <dbReference type="EC" id="2.7.1.29"/>
    </reaction>
</comment>
<evidence type="ECO:0000313" key="13">
    <source>
        <dbReference type="EMBL" id="ORY56330.1"/>
    </source>
</evidence>
<dbReference type="GO" id="GO:0005524">
    <property type="term" value="F:ATP binding"/>
    <property type="evidence" value="ECO:0007669"/>
    <property type="project" value="UniProtKB-KW"/>
</dbReference>
<dbReference type="Pfam" id="PF02733">
    <property type="entry name" value="Dak1"/>
    <property type="match status" value="1"/>
</dbReference>
<dbReference type="Proteomes" id="UP000193689">
    <property type="component" value="Unassembled WGS sequence"/>
</dbReference>
<evidence type="ECO:0000259" key="11">
    <source>
        <dbReference type="PROSITE" id="PS51480"/>
    </source>
</evidence>
<dbReference type="InterPro" id="IPR036117">
    <property type="entry name" value="DhaL_dom_sf"/>
</dbReference>
<dbReference type="SMART" id="SM01120">
    <property type="entry name" value="Dak2"/>
    <property type="match status" value="1"/>
</dbReference>
<dbReference type="EMBL" id="MCFJ01000023">
    <property type="protein sequence ID" value="ORY56330.1"/>
    <property type="molecule type" value="Genomic_DNA"/>
</dbReference>
<dbReference type="FunFam" id="3.30.1180.20:FF:000001">
    <property type="entry name" value="Dihydroxyacetone kinase 1"/>
    <property type="match status" value="1"/>
</dbReference>
<dbReference type="OrthoDB" id="1724672at2759"/>
<sequence>MGGAAGMGASLDEVYELGVAFSKQIVSIAATLDHCHVPGRTEHGILGSDEVELGTGPHNEPGYNKISPVPSPEDLIKQILTNCLDENDPERGYVHFHPGDETILLVSNFGGMSCLEMGALVDELLNQLARDWDIEPVRVCAGPLETSLNAPAFSVSIINVTNAAKKCTYSVEEIKAFFDARTNTCWESVAGAQTQRRKREEQFVLPPVEERKMVDESKDLKVDPERLEKMLRGACEALVAAELDLTRWDTVMGDGDCGETLKTGATSLMAALDNDKLAAEGSVGAVLLELEDIVESKIGGTLGGILGIFFVSLRTAVEQNMDLASSEGVPELWAKALKIALDNLGRYTPAKVGDRTVMDTLIPFAEALKSGNFDDGIKAAVKGAKATKAMTPRLGRATYVGADASKEMPPDPGAWGAMVAIQGLRSGM</sequence>
<evidence type="ECO:0000256" key="10">
    <source>
        <dbReference type="ARBA" id="ARBA00048898"/>
    </source>
</evidence>
<dbReference type="FunFam" id="1.25.40.340:FF:000001">
    <property type="entry name" value="Dihydroxyacetone kinase 1"/>
    <property type="match status" value="1"/>
</dbReference>
<dbReference type="PANTHER" id="PTHR28629:SF4">
    <property type="entry name" value="TRIOKINASE_FMN CYCLASE"/>
    <property type="match status" value="1"/>
</dbReference>
<accession>A0A1Y2DAN3</accession>
<comment type="function">
    <text evidence="1">Catalyzes both the phosphorylation of dihydroxyacetone and of glyceraldehyde.</text>
</comment>
<evidence type="ECO:0000259" key="12">
    <source>
        <dbReference type="PROSITE" id="PS51481"/>
    </source>
</evidence>
<dbReference type="InParanoid" id="A0A1Y2DAN3"/>
<dbReference type="GO" id="GO:0005829">
    <property type="term" value="C:cytosol"/>
    <property type="evidence" value="ECO:0007669"/>
    <property type="project" value="TreeGrafter"/>
</dbReference>
<dbReference type="Gene3D" id="1.25.40.340">
    <property type="match status" value="1"/>
</dbReference>
<name>A0A1Y2DAN3_9PEZI</name>
<dbReference type="RefSeq" id="XP_040710047.1">
    <property type="nucleotide sequence ID" value="XM_040861437.1"/>
</dbReference>
<comment type="caution">
    <text evidence="13">The sequence shown here is derived from an EMBL/GenBank/DDBJ whole genome shotgun (WGS) entry which is preliminary data.</text>
</comment>
<dbReference type="InterPro" id="IPR004007">
    <property type="entry name" value="DhaL_dom"/>
</dbReference>
<comment type="similarity">
    <text evidence="3">Belongs to the dihydroxyacetone kinase (DAK) family.</text>
</comment>
<dbReference type="GeneID" id="63777649"/>